<name>A0AAN7UGW1_9PEZI</name>
<accession>A0AAN7UGW1</accession>
<reference evidence="3 4" key="1">
    <citation type="submission" date="2023-10" db="EMBL/GenBank/DDBJ databases">
        <title>Draft genome sequence of Xylaria bambusicola isolate GMP-LS, the root and basal stem rot pathogen of sugarcane in Indonesia.</title>
        <authorList>
            <person name="Selvaraj P."/>
            <person name="Muralishankar V."/>
            <person name="Muruganantham S."/>
            <person name="Sp S."/>
            <person name="Haryani S."/>
            <person name="Lau K.J.X."/>
            <person name="Naqvi N.I."/>
        </authorList>
    </citation>
    <scope>NUCLEOTIDE SEQUENCE [LARGE SCALE GENOMIC DNA]</scope>
    <source>
        <strain evidence="3">GMP-LS</strain>
    </source>
</reference>
<evidence type="ECO:0000256" key="1">
    <source>
        <dbReference type="ARBA" id="ARBA00022679"/>
    </source>
</evidence>
<sequence>MAVKAAGINSEDVMVALSRLNNDHVGREFSKEVIRVGSTTSNVLSGDRVCGIARGAFRATLYASLTTLMRIPSRMMYAEAAAFPVAFATAQYGIVHLANLKAGETILIHAVAGAVGRAVIQIAQNKGAILMATVGSKENNY</sequence>
<dbReference type="EMBL" id="JAWHQM010000023">
    <property type="protein sequence ID" value="KAK5632175.1"/>
    <property type="molecule type" value="Genomic_DNA"/>
</dbReference>
<evidence type="ECO:0000259" key="2">
    <source>
        <dbReference type="SMART" id="SM00829"/>
    </source>
</evidence>
<dbReference type="InterPro" id="IPR050444">
    <property type="entry name" value="Polyketide_Synthase"/>
</dbReference>
<dbReference type="Proteomes" id="UP001305414">
    <property type="component" value="Unassembled WGS sequence"/>
</dbReference>
<dbReference type="AlphaFoldDB" id="A0AAN7UGW1"/>
<dbReference type="SMART" id="SM00829">
    <property type="entry name" value="PKS_ER"/>
    <property type="match status" value="1"/>
</dbReference>
<dbReference type="PANTHER" id="PTHR45681">
    <property type="entry name" value="POLYKETIDE SYNTHASE 44-RELATED"/>
    <property type="match status" value="1"/>
</dbReference>
<organism evidence="3 4">
    <name type="scientific">Xylaria bambusicola</name>
    <dbReference type="NCBI Taxonomy" id="326684"/>
    <lineage>
        <taxon>Eukaryota</taxon>
        <taxon>Fungi</taxon>
        <taxon>Dikarya</taxon>
        <taxon>Ascomycota</taxon>
        <taxon>Pezizomycotina</taxon>
        <taxon>Sordariomycetes</taxon>
        <taxon>Xylariomycetidae</taxon>
        <taxon>Xylariales</taxon>
        <taxon>Xylariaceae</taxon>
        <taxon>Xylaria</taxon>
    </lineage>
</organism>
<dbReference type="GO" id="GO:0016491">
    <property type="term" value="F:oxidoreductase activity"/>
    <property type="evidence" value="ECO:0007669"/>
    <property type="project" value="InterPro"/>
</dbReference>
<dbReference type="Gene3D" id="3.90.180.10">
    <property type="entry name" value="Medium-chain alcohol dehydrogenases, catalytic domain"/>
    <property type="match status" value="1"/>
</dbReference>
<evidence type="ECO:0000313" key="3">
    <source>
        <dbReference type="EMBL" id="KAK5632175.1"/>
    </source>
</evidence>
<dbReference type="CDD" id="cd05195">
    <property type="entry name" value="enoyl_red"/>
    <property type="match status" value="1"/>
</dbReference>
<dbReference type="SUPFAM" id="SSF50129">
    <property type="entry name" value="GroES-like"/>
    <property type="match status" value="1"/>
</dbReference>
<dbReference type="GO" id="GO:0016740">
    <property type="term" value="F:transferase activity"/>
    <property type="evidence" value="ECO:0007669"/>
    <property type="project" value="UniProtKB-KW"/>
</dbReference>
<dbReference type="InterPro" id="IPR036291">
    <property type="entry name" value="NAD(P)-bd_dom_sf"/>
</dbReference>
<gene>
    <name evidence="3" type="ORF">RRF57_007889</name>
</gene>
<dbReference type="SUPFAM" id="SSF51735">
    <property type="entry name" value="NAD(P)-binding Rossmann-fold domains"/>
    <property type="match status" value="1"/>
</dbReference>
<dbReference type="InterPro" id="IPR020843">
    <property type="entry name" value="ER"/>
</dbReference>
<proteinExistence type="predicted"/>
<keyword evidence="1" id="KW-0808">Transferase</keyword>
<dbReference type="InterPro" id="IPR011032">
    <property type="entry name" value="GroES-like_sf"/>
</dbReference>
<comment type="caution">
    <text evidence="3">The sequence shown here is derived from an EMBL/GenBank/DDBJ whole genome shotgun (WGS) entry which is preliminary data.</text>
</comment>
<feature type="domain" description="Enoyl reductase (ER)" evidence="2">
    <location>
        <begin position="1"/>
        <end position="141"/>
    </location>
</feature>
<dbReference type="PANTHER" id="PTHR45681:SF6">
    <property type="entry name" value="POLYKETIDE SYNTHASE 37"/>
    <property type="match status" value="1"/>
</dbReference>
<keyword evidence="4" id="KW-1185">Reference proteome</keyword>
<evidence type="ECO:0000313" key="4">
    <source>
        <dbReference type="Proteomes" id="UP001305414"/>
    </source>
</evidence>
<protein>
    <recommendedName>
        <fullName evidence="2">Enoyl reductase (ER) domain-containing protein</fullName>
    </recommendedName>
</protein>